<reference evidence="4" key="2">
    <citation type="submission" date="2020-04" db="EMBL/GenBank/DDBJ databases">
        <authorList>
            <consortium name="NCBI Genome Project"/>
        </authorList>
    </citation>
    <scope>NUCLEOTIDE SEQUENCE</scope>
    <source>
        <strain evidence="4">CBS 304.34</strain>
    </source>
</reference>
<reference evidence="4" key="3">
    <citation type="submission" date="2025-04" db="UniProtKB">
        <authorList>
            <consortium name="RefSeq"/>
        </authorList>
    </citation>
    <scope>IDENTIFICATION</scope>
    <source>
        <strain evidence="4">CBS 304.34</strain>
    </source>
</reference>
<gene>
    <name evidence="2 4" type="ORF">BDZ99DRAFT_568139</name>
</gene>
<evidence type="ECO:0000313" key="2">
    <source>
        <dbReference type="EMBL" id="KAF2812816.1"/>
    </source>
</evidence>
<dbReference type="EMBL" id="MU003696">
    <property type="protein sequence ID" value="KAF2812816.1"/>
    <property type="molecule type" value="Genomic_DNA"/>
</dbReference>
<keyword evidence="1" id="KW-0175">Coiled coil</keyword>
<reference evidence="2 4" key="1">
    <citation type="journal article" date="2020" name="Stud. Mycol.">
        <title>101 Dothideomycetes genomes: a test case for predicting lifestyles and emergence of pathogens.</title>
        <authorList>
            <person name="Haridas S."/>
            <person name="Albert R."/>
            <person name="Binder M."/>
            <person name="Bloem J."/>
            <person name="Labutti K."/>
            <person name="Salamov A."/>
            <person name="Andreopoulos B."/>
            <person name="Baker S."/>
            <person name="Barry K."/>
            <person name="Bills G."/>
            <person name="Bluhm B."/>
            <person name="Cannon C."/>
            <person name="Castanera R."/>
            <person name="Culley D."/>
            <person name="Daum C."/>
            <person name="Ezra D."/>
            <person name="Gonzalez J."/>
            <person name="Henrissat B."/>
            <person name="Kuo A."/>
            <person name="Liang C."/>
            <person name="Lipzen A."/>
            <person name="Lutzoni F."/>
            <person name="Magnuson J."/>
            <person name="Mondo S."/>
            <person name="Nolan M."/>
            <person name="Ohm R."/>
            <person name="Pangilinan J."/>
            <person name="Park H.-J."/>
            <person name="Ramirez L."/>
            <person name="Alfaro M."/>
            <person name="Sun H."/>
            <person name="Tritt A."/>
            <person name="Yoshinaga Y."/>
            <person name="Zwiers L.-H."/>
            <person name="Turgeon B."/>
            <person name="Goodwin S."/>
            <person name="Spatafora J."/>
            <person name="Crous P."/>
            <person name="Grigoriev I."/>
        </authorList>
    </citation>
    <scope>NUCLEOTIDE SEQUENCE</scope>
    <source>
        <strain evidence="2 4">CBS 304.34</strain>
    </source>
</reference>
<dbReference type="AlphaFoldDB" id="A0A6A6YV33"/>
<evidence type="ECO:0000313" key="3">
    <source>
        <dbReference type="Proteomes" id="UP000504636"/>
    </source>
</evidence>
<sequence>MDYILAAAASNPAAEVTKSTSMKYIMEHVLRNSTTEADNLTAETPTPYCYVCDKRSNFLRNLFLREQYTMNYMHCLETVVANHKTEMSEIHQQRQDEEEALQSMEKRFNDVKKQRDCIAAVSSRLGSMFDDLMKAEGNGDIDKAFTDTFGISDLVGENEQRRVRVRELEAALIEKELELDYYRKEQEPTSGKWHFNL</sequence>
<feature type="coiled-coil region" evidence="1">
    <location>
        <begin position="80"/>
        <end position="114"/>
    </location>
</feature>
<dbReference type="Proteomes" id="UP000504636">
    <property type="component" value="Unplaced"/>
</dbReference>
<dbReference type="RefSeq" id="XP_033579780.1">
    <property type="nucleotide sequence ID" value="XM_033727756.1"/>
</dbReference>
<name>A0A6A6YV33_9PEZI</name>
<accession>A0A6A6YV33</accession>
<protein>
    <submittedName>
        <fullName evidence="2 4">Uncharacterized protein</fullName>
    </submittedName>
</protein>
<evidence type="ECO:0000256" key="1">
    <source>
        <dbReference type="SAM" id="Coils"/>
    </source>
</evidence>
<proteinExistence type="predicted"/>
<evidence type="ECO:0000313" key="4">
    <source>
        <dbReference type="RefSeq" id="XP_033579780.1"/>
    </source>
</evidence>
<organism evidence="2">
    <name type="scientific">Mytilinidion resinicola</name>
    <dbReference type="NCBI Taxonomy" id="574789"/>
    <lineage>
        <taxon>Eukaryota</taxon>
        <taxon>Fungi</taxon>
        <taxon>Dikarya</taxon>
        <taxon>Ascomycota</taxon>
        <taxon>Pezizomycotina</taxon>
        <taxon>Dothideomycetes</taxon>
        <taxon>Pleosporomycetidae</taxon>
        <taxon>Mytilinidiales</taxon>
        <taxon>Mytilinidiaceae</taxon>
        <taxon>Mytilinidion</taxon>
    </lineage>
</organism>
<dbReference type="GeneID" id="54468649"/>
<keyword evidence="3" id="KW-1185">Reference proteome</keyword>